<keyword evidence="2" id="KW-1133">Transmembrane helix</keyword>
<evidence type="ECO:0000313" key="4">
    <source>
        <dbReference type="Proteomes" id="UP000813444"/>
    </source>
</evidence>
<keyword evidence="4" id="KW-1185">Reference proteome</keyword>
<evidence type="ECO:0000256" key="1">
    <source>
        <dbReference type="SAM" id="MobiDB-lite"/>
    </source>
</evidence>
<dbReference type="Proteomes" id="UP000813444">
    <property type="component" value="Unassembled WGS sequence"/>
</dbReference>
<organism evidence="3 4">
    <name type="scientific">Stachybotrys elegans</name>
    <dbReference type="NCBI Taxonomy" id="80388"/>
    <lineage>
        <taxon>Eukaryota</taxon>
        <taxon>Fungi</taxon>
        <taxon>Dikarya</taxon>
        <taxon>Ascomycota</taxon>
        <taxon>Pezizomycotina</taxon>
        <taxon>Sordariomycetes</taxon>
        <taxon>Hypocreomycetidae</taxon>
        <taxon>Hypocreales</taxon>
        <taxon>Stachybotryaceae</taxon>
        <taxon>Stachybotrys</taxon>
    </lineage>
</organism>
<keyword evidence="2" id="KW-0472">Membrane</keyword>
<dbReference type="EMBL" id="JAGPNK010000007">
    <property type="protein sequence ID" value="KAH7318734.1"/>
    <property type="molecule type" value="Genomic_DNA"/>
</dbReference>
<dbReference type="AlphaFoldDB" id="A0A8K0SRX5"/>
<dbReference type="OrthoDB" id="2120024at2759"/>
<accession>A0A8K0SRX5</accession>
<feature type="compositionally biased region" description="Polar residues" evidence="1">
    <location>
        <begin position="41"/>
        <end position="53"/>
    </location>
</feature>
<sequence>MKMMYRPLARTLLRPARATLTRQQHPTTTTTTTTTILSVRRASNVSPDKPASETSKFYKQFSRPVAKVLLMAVLTYQVVYWAWVKLETDEIIAQTEATKAELEAKVAAYGKQEAEKKA</sequence>
<reference evidence="3" key="1">
    <citation type="journal article" date="2021" name="Nat. Commun.">
        <title>Genetic determinants of endophytism in the Arabidopsis root mycobiome.</title>
        <authorList>
            <person name="Mesny F."/>
            <person name="Miyauchi S."/>
            <person name="Thiergart T."/>
            <person name="Pickel B."/>
            <person name="Atanasova L."/>
            <person name="Karlsson M."/>
            <person name="Huettel B."/>
            <person name="Barry K.W."/>
            <person name="Haridas S."/>
            <person name="Chen C."/>
            <person name="Bauer D."/>
            <person name="Andreopoulos W."/>
            <person name="Pangilinan J."/>
            <person name="LaButti K."/>
            <person name="Riley R."/>
            <person name="Lipzen A."/>
            <person name="Clum A."/>
            <person name="Drula E."/>
            <person name="Henrissat B."/>
            <person name="Kohler A."/>
            <person name="Grigoriev I.V."/>
            <person name="Martin F.M."/>
            <person name="Hacquard S."/>
        </authorList>
    </citation>
    <scope>NUCLEOTIDE SEQUENCE</scope>
    <source>
        <strain evidence="3">MPI-CAGE-CH-0235</strain>
    </source>
</reference>
<feature type="compositionally biased region" description="Low complexity" evidence="1">
    <location>
        <begin position="20"/>
        <end position="35"/>
    </location>
</feature>
<protein>
    <submittedName>
        <fullName evidence="3">Uncharacterized protein</fullName>
    </submittedName>
</protein>
<feature type="transmembrane region" description="Helical" evidence="2">
    <location>
        <begin position="65"/>
        <end position="83"/>
    </location>
</feature>
<feature type="region of interest" description="Disordered" evidence="1">
    <location>
        <begin position="20"/>
        <end position="53"/>
    </location>
</feature>
<proteinExistence type="predicted"/>
<evidence type="ECO:0000256" key="2">
    <source>
        <dbReference type="SAM" id="Phobius"/>
    </source>
</evidence>
<comment type="caution">
    <text evidence="3">The sequence shown here is derived from an EMBL/GenBank/DDBJ whole genome shotgun (WGS) entry which is preliminary data.</text>
</comment>
<keyword evidence="2" id="KW-0812">Transmembrane</keyword>
<gene>
    <name evidence="3" type="ORF">B0I35DRAFT_432847</name>
</gene>
<name>A0A8K0SRX5_9HYPO</name>
<evidence type="ECO:0000313" key="3">
    <source>
        <dbReference type="EMBL" id="KAH7318734.1"/>
    </source>
</evidence>